<feature type="transmembrane region" description="Helical" evidence="2">
    <location>
        <begin position="82"/>
        <end position="104"/>
    </location>
</feature>
<proteinExistence type="predicted"/>
<evidence type="ECO:0000256" key="2">
    <source>
        <dbReference type="SAM" id="Phobius"/>
    </source>
</evidence>
<feature type="compositionally biased region" description="Polar residues" evidence="1">
    <location>
        <begin position="47"/>
        <end position="74"/>
    </location>
</feature>
<sequence>MTNQEERTQFSFLDSHTLDIVTEMKYDPLLTLKNETTRPRLMDRFSDTNGSTTTEQPSYISTTKSPVDNGGNSSSVQDTYKMAAQVAVAAAIIVALTILLALIWNSLKRRLPNSTNSGAMSSTSRRYSADSFDRLVEDRLRNRPPPYSPDQDKPPSYEESFHDTSNRHHSPTSRRRSRERRRNQRETQNLDTVRVYETNRLYHQSRSSSMGQELLAPPCQPEQQQQQSVISHQQQGSSLLPSYSCAIRSVNYDNRAFSAVEEQSTDIVPSISMAVYENEISSHHECQTGGDNNEDDGIVMLHL</sequence>
<evidence type="ECO:0000313" key="4">
    <source>
        <dbReference type="Proteomes" id="UP000789390"/>
    </source>
</evidence>
<feature type="compositionally biased region" description="Basic and acidic residues" evidence="1">
    <location>
        <begin position="150"/>
        <end position="166"/>
    </location>
</feature>
<feature type="region of interest" description="Disordered" evidence="1">
    <location>
        <begin position="42"/>
        <end position="74"/>
    </location>
</feature>
<comment type="caution">
    <text evidence="3">The sequence shown here is derived from an EMBL/GenBank/DDBJ whole genome shotgun (WGS) entry which is preliminary data.</text>
</comment>
<accession>A0A8J2S4E5</accession>
<feature type="region of interest" description="Disordered" evidence="1">
    <location>
        <begin position="138"/>
        <end position="192"/>
    </location>
</feature>
<dbReference type="OrthoDB" id="6375859at2759"/>
<feature type="compositionally biased region" description="Basic residues" evidence="1">
    <location>
        <begin position="167"/>
        <end position="183"/>
    </location>
</feature>
<keyword evidence="2" id="KW-1133">Transmembrane helix</keyword>
<keyword evidence="2" id="KW-0812">Transmembrane</keyword>
<keyword evidence="4" id="KW-1185">Reference proteome</keyword>
<reference evidence="3" key="1">
    <citation type="submission" date="2021-11" db="EMBL/GenBank/DDBJ databases">
        <authorList>
            <person name="Schell T."/>
        </authorList>
    </citation>
    <scope>NUCLEOTIDE SEQUENCE</scope>
    <source>
        <strain evidence="3">M5</strain>
    </source>
</reference>
<protein>
    <submittedName>
        <fullName evidence="3">Uncharacterized protein</fullName>
    </submittedName>
</protein>
<gene>
    <name evidence="3" type="ORF">DGAL_LOCUS14264</name>
</gene>
<dbReference type="AlphaFoldDB" id="A0A8J2S4E5"/>
<name>A0A8J2S4E5_9CRUS</name>
<evidence type="ECO:0000256" key="1">
    <source>
        <dbReference type="SAM" id="MobiDB-lite"/>
    </source>
</evidence>
<dbReference type="Proteomes" id="UP000789390">
    <property type="component" value="Unassembled WGS sequence"/>
</dbReference>
<keyword evidence="2" id="KW-0472">Membrane</keyword>
<organism evidence="3 4">
    <name type="scientific">Daphnia galeata</name>
    <dbReference type="NCBI Taxonomy" id="27404"/>
    <lineage>
        <taxon>Eukaryota</taxon>
        <taxon>Metazoa</taxon>
        <taxon>Ecdysozoa</taxon>
        <taxon>Arthropoda</taxon>
        <taxon>Crustacea</taxon>
        <taxon>Branchiopoda</taxon>
        <taxon>Diplostraca</taxon>
        <taxon>Cladocera</taxon>
        <taxon>Anomopoda</taxon>
        <taxon>Daphniidae</taxon>
        <taxon>Daphnia</taxon>
    </lineage>
</organism>
<evidence type="ECO:0000313" key="3">
    <source>
        <dbReference type="EMBL" id="CAH0110673.1"/>
    </source>
</evidence>
<dbReference type="EMBL" id="CAKKLH010000304">
    <property type="protein sequence ID" value="CAH0110673.1"/>
    <property type="molecule type" value="Genomic_DNA"/>
</dbReference>